<dbReference type="Pfam" id="PF07738">
    <property type="entry name" value="Sad1_UNC"/>
    <property type="match status" value="1"/>
</dbReference>
<dbReference type="GO" id="GO:0043495">
    <property type="term" value="F:protein-membrane adaptor activity"/>
    <property type="evidence" value="ECO:0007669"/>
    <property type="project" value="TreeGrafter"/>
</dbReference>
<accession>A0A4V6AVL9</accession>
<evidence type="ECO:0000256" key="4">
    <source>
        <dbReference type="ARBA" id="ARBA00023136"/>
    </source>
</evidence>
<keyword evidence="4 5" id="KW-0472">Membrane</keyword>
<keyword evidence="8" id="KW-1185">Reference proteome</keyword>
<dbReference type="InterPro" id="IPR045119">
    <property type="entry name" value="SUN1-5"/>
</dbReference>
<dbReference type="EMBL" id="CM014098">
    <property type="protein sequence ID" value="TKS90112.1"/>
    <property type="molecule type" value="Genomic_DNA"/>
</dbReference>
<dbReference type="PANTHER" id="PTHR12911">
    <property type="entry name" value="SAD1/UNC-84-LIKE PROTEIN-RELATED"/>
    <property type="match status" value="1"/>
</dbReference>
<keyword evidence="3 5" id="KW-1133">Transmembrane helix</keyword>
<name>A0A4V6AVL9_COLLU</name>
<keyword evidence="2 5" id="KW-0812">Transmembrane</keyword>
<dbReference type="Gene3D" id="2.60.120.260">
    <property type="entry name" value="Galactose-binding domain-like"/>
    <property type="match status" value="1"/>
</dbReference>
<evidence type="ECO:0000256" key="1">
    <source>
        <dbReference type="ARBA" id="ARBA00004540"/>
    </source>
</evidence>
<organism evidence="7 8">
    <name type="scientific">Collichthys lucidus</name>
    <name type="common">Big head croaker</name>
    <name type="synonym">Sciaena lucida</name>
    <dbReference type="NCBI Taxonomy" id="240159"/>
    <lineage>
        <taxon>Eukaryota</taxon>
        <taxon>Metazoa</taxon>
        <taxon>Chordata</taxon>
        <taxon>Craniata</taxon>
        <taxon>Vertebrata</taxon>
        <taxon>Euteleostomi</taxon>
        <taxon>Actinopterygii</taxon>
        <taxon>Neopterygii</taxon>
        <taxon>Teleostei</taxon>
        <taxon>Neoteleostei</taxon>
        <taxon>Acanthomorphata</taxon>
        <taxon>Eupercaria</taxon>
        <taxon>Sciaenidae</taxon>
        <taxon>Collichthys</taxon>
    </lineage>
</organism>
<feature type="transmembrane region" description="Helical" evidence="5">
    <location>
        <begin position="108"/>
        <end position="125"/>
    </location>
</feature>
<proteinExistence type="predicted"/>
<dbReference type="OrthoDB" id="342281at2759"/>
<dbReference type="STRING" id="240159.A0A4V6AVL9"/>
<sequence length="320" mass="36542">MQPAHSLHVAHVALTFSIFYFPNMLRRSVRLQEGGYYTEEGTPTVSYKDILYRVFRRRRRRDQNLNRRLSMDHIQACIPADETPHEEQTGTSRGGASFKMAVRTMRNVLILLLLAFGMVQISELQKEVKSLRAQIIALAPLADTMPNFALKSQGAEIWQSLSSSTYLPREHIGIVWDKLFYWWYSTKAQQGVIKGHPRLLTGQCWPFAGERGHLFVSLSHPISITHVTLGHIVKSQSPHGNIESAPREFSVYGMTTTGEAGTHLGRFVYDRDGAAFQTFHLPNPESGIFRYVRLEIENNWGNIDYTCIYSFRVHGKPPTY</sequence>
<gene>
    <name evidence="7" type="ORF">D9C73_024242</name>
</gene>
<evidence type="ECO:0000256" key="2">
    <source>
        <dbReference type="ARBA" id="ARBA00022692"/>
    </source>
</evidence>
<feature type="domain" description="SUN" evidence="6">
    <location>
        <begin position="154"/>
        <end position="318"/>
    </location>
</feature>
<evidence type="ECO:0000313" key="8">
    <source>
        <dbReference type="Proteomes" id="UP000298787"/>
    </source>
</evidence>
<dbReference type="InterPro" id="IPR012919">
    <property type="entry name" value="SUN_dom"/>
</dbReference>
<dbReference type="PANTHER" id="PTHR12911:SF22">
    <property type="entry name" value="SUN DOMAIN-CONTAINING PROTEIN 2"/>
    <property type="match status" value="1"/>
</dbReference>
<evidence type="ECO:0000313" key="7">
    <source>
        <dbReference type="EMBL" id="TKS90112.1"/>
    </source>
</evidence>
<dbReference type="Proteomes" id="UP000298787">
    <property type="component" value="Chromosome 21"/>
</dbReference>
<dbReference type="AlphaFoldDB" id="A0A4V6AVL9"/>
<protein>
    <submittedName>
        <fullName evidence="7">SUN domain-containing protein 3</fullName>
    </submittedName>
</protein>
<evidence type="ECO:0000256" key="3">
    <source>
        <dbReference type="ARBA" id="ARBA00022989"/>
    </source>
</evidence>
<feature type="transmembrane region" description="Helical" evidence="5">
    <location>
        <begin position="6"/>
        <end position="25"/>
    </location>
</feature>
<evidence type="ECO:0000256" key="5">
    <source>
        <dbReference type="SAM" id="Phobius"/>
    </source>
</evidence>
<comment type="subcellular location">
    <subcellularLocation>
        <location evidence="1">Nucleus inner membrane</location>
    </subcellularLocation>
</comment>
<evidence type="ECO:0000259" key="6">
    <source>
        <dbReference type="PROSITE" id="PS51469"/>
    </source>
</evidence>
<reference evidence="7 8" key="1">
    <citation type="submission" date="2019-01" db="EMBL/GenBank/DDBJ databases">
        <title>Genome Assembly of Collichthys lucidus.</title>
        <authorList>
            <person name="Cai M."/>
            <person name="Xiao S."/>
        </authorList>
    </citation>
    <scope>NUCLEOTIDE SEQUENCE [LARGE SCALE GENOMIC DNA]</scope>
    <source>
        <strain evidence="7">JT15FE1705JMU</strain>
        <tissue evidence="7">Muscle</tissue>
    </source>
</reference>
<dbReference type="PROSITE" id="PS51469">
    <property type="entry name" value="SUN"/>
    <property type="match status" value="1"/>
</dbReference>
<dbReference type="GO" id="GO:0034993">
    <property type="term" value="C:meiotic nuclear membrane microtubule tethering complex"/>
    <property type="evidence" value="ECO:0007669"/>
    <property type="project" value="TreeGrafter"/>
</dbReference>
<dbReference type="GO" id="GO:0005637">
    <property type="term" value="C:nuclear inner membrane"/>
    <property type="evidence" value="ECO:0007669"/>
    <property type="project" value="UniProtKB-SubCell"/>
</dbReference>